<feature type="domain" description="ABC transporter" evidence="7">
    <location>
        <begin position="9"/>
        <end position="242"/>
    </location>
</feature>
<dbReference type="EMBL" id="CP001095">
    <property type="protein sequence ID" value="ACJ51371.1"/>
    <property type="molecule type" value="Genomic_DNA"/>
</dbReference>
<dbReference type="InterPro" id="IPR050763">
    <property type="entry name" value="ABC_transporter_ATP-binding"/>
</dbReference>
<dbReference type="GO" id="GO:0016887">
    <property type="term" value="F:ATP hydrolysis activity"/>
    <property type="evidence" value="ECO:0007669"/>
    <property type="project" value="InterPro"/>
</dbReference>
<name>B7GTT0_BIFLS</name>
<comment type="subcellular location">
    <subcellularLocation>
        <location evidence="1">Cell membrane</location>
        <topology evidence="1">Peripheral membrane protein</topology>
    </subcellularLocation>
</comment>
<keyword evidence="5" id="KW-0067">ATP-binding</keyword>
<dbReference type="SMART" id="SM00382">
    <property type="entry name" value="AAA"/>
    <property type="match status" value="1"/>
</dbReference>
<keyword evidence="3" id="KW-0813">Transport</keyword>
<keyword evidence="4" id="KW-0547">Nucleotide-binding</keyword>
<dbReference type="PROSITE" id="PS50893">
    <property type="entry name" value="ABC_TRANSPORTER_2"/>
    <property type="match status" value="1"/>
</dbReference>
<dbReference type="InterPro" id="IPR027417">
    <property type="entry name" value="P-loop_NTPase"/>
</dbReference>
<evidence type="ECO:0000256" key="6">
    <source>
        <dbReference type="ARBA" id="ARBA00023251"/>
    </source>
</evidence>
<evidence type="ECO:0000256" key="2">
    <source>
        <dbReference type="ARBA" id="ARBA00005417"/>
    </source>
</evidence>
<dbReference type="AlphaFoldDB" id="B7GTT0"/>
<dbReference type="KEGG" id="bln:Blon_0242"/>
<dbReference type="PANTHER" id="PTHR42711">
    <property type="entry name" value="ABC TRANSPORTER ATP-BINDING PROTEIN"/>
    <property type="match status" value="1"/>
</dbReference>
<evidence type="ECO:0000256" key="4">
    <source>
        <dbReference type="ARBA" id="ARBA00022741"/>
    </source>
</evidence>
<keyword evidence="6" id="KW-0046">Antibiotic resistance</keyword>
<dbReference type="Gene3D" id="3.40.50.300">
    <property type="entry name" value="P-loop containing nucleotide triphosphate hydrolases"/>
    <property type="match status" value="1"/>
</dbReference>
<dbReference type="Proteomes" id="UP000001360">
    <property type="component" value="Chromosome"/>
</dbReference>
<reference evidence="8 9" key="1">
    <citation type="journal article" date="2008" name="Proc. Natl. Acad. Sci. U.S.A.">
        <title>The genome sequence of Bifidobacterium longum subsp. infantis reveals adaptations for milk utilization within the infant microbiome.</title>
        <authorList>
            <person name="Sela D.A."/>
            <person name="Chapman J."/>
            <person name="Adeuya A."/>
            <person name="Kim J.H."/>
            <person name="Chen F."/>
            <person name="Whitehead T.R."/>
            <person name="Lapidus A."/>
            <person name="Rokhsar D.S."/>
            <person name="Lebrilla C.B."/>
            <person name="German J.B."/>
            <person name="Price N.P."/>
            <person name="Richardson P.M."/>
            <person name="Mills D.A."/>
        </authorList>
    </citation>
    <scope>NUCLEOTIDE SEQUENCE [LARGE SCALE GENOMIC DNA]</scope>
    <source>
        <strain evidence="9">ATCC 15697 / DSM 20088 / JCM 1222 / NCTC 11817 / S12 [JGI]</strain>
    </source>
</reference>
<sequence length="310" mass="34134">MEMEQYCSLSVRDLNKRFGRFSSDVWALRDVSFSLPKGTLTGVLGHNGAGKTTLLGSLCGSVKPTSGTILFSGREISHAAELRRLCAYMPQPHVPLRGVTPVEALCCAAGMRGISRRRAVRLTNDFLGRLDIEQYSHVAGENLSGGCRRLVSLGMALVQEASVILLDEPTNDVDPIRRSRVWKILRQEADQGKTILVVTHNLDEIGSVADNLLIFDCGRLVCNASPRQLTSIDELIRIEVNTADPSLVLTELAATPVLAEDGRLRYVCSSEQAKMLLSRLNMLMGDEPELSFSVQHGTLREAYERIIDVR</sequence>
<dbReference type="GO" id="GO:0005524">
    <property type="term" value="F:ATP binding"/>
    <property type="evidence" value="ECO:0007669"/>
    <property type="project" value="UniProtKB-KW"/>
</dbReference>
<protein>
    <submittedName>
        <fullName evidence="8">ABC transporter related</fullName>
    </submittedName>
</protein>
<comment type="similarity">
    <text evidence="2">Belongs to the ABC transporter superfamily.</text>
</comment>
<organism evidence="8 9">
    <name type="scientific">Bifidobacterium longum subsp. infantis (strain ATCC 15697 / DSM 20088 / JCM 1222 / NCTC 11817 / S12)</name>
    <dbReference type="NCBI Taxonomy" id="391904"/>
    <lineage>
        <taxon>Bacteria</taxon>
        <taxon>Bacillati</taxon>
        <taxon>Actinomycetota</taxon>
        <taxon>Actinomycetes</taxon>
        <taxon>Bifidobacteriales</taxon>
        <taxon>Bifidobacteriaceae</taxon>
        <taxon>Bifidobacterium</taxon>
    </lineage>
</organism>
<dbReference type="GO" id="GO:0005886">
    <property type="term" value="C:plasma membrane"/>
    <property type="evidence" value="ECO:0007669"/>
    <property type="project" value="UniProtKB-SubCell"/>
</dbReference>
<dbReference type="GO" id="GO:0046677">
    <property type="term" value="P:response to antibiotic"/>
    <property type="evidence" value="ECO:0007669"/>
    <property type="project" value="UniProtKB-KW"/>
</dbReference>
<evidence type="ECO:0000313" key="9">
    <source>
        <dbReference type="Proteomes" id="UP000001360"/>
    </source>
</evidence>
<evidence type="ECO:0000256" key="3">
    <source>
        <dbReference type="ARBA" id="ARBA00022448"/>
    </source>
</evidence>
<gene>
    <name evidence="8" type="ordered locus">Blon_0242</name>
</gene>
<dbReference type="InterPro" id="IPR003593">
    <property type="entry name" value="AAA+_ATPase"/>
</dbReference>
<dbReference type="InterPro" id="IPR003439">
    <property type="entry name" value="ABC_transporter-like_ATP-bd"/>
</dbReference>
<evidence type="ECO:0000313" key="8">
    <source>
        <dbReference type="EMBL" id="ACJ51371.1"/>
    </source>
</evidence>
<accession>B7GTT0</accession>
<dbReference type="PANTHER" id="PTHR42711:SF5">
    <property type="entry name" value="ABC TRANSPORTER ATP-BINDING PROTEIN NATA"/>
    <property type="match status" value="1"/>
</dbReference>
<evidence type="ECO:0000256" key="1">
    <source>
        <dbReference type="ARBA" id="ARBA00004202"/>
    </source>
</evidence>
<evidence type="ECO:0000259" key="7">
    <source>
        <dbReference type="PROSITE" id="PS50893"/>
    </source>
</evidence>
<proteinExistence type="inferred from homology"/>
<evidence type="ECO:0000256" key="5">
    <source>
        <dbReference type="ARBA" id="ARBA00022840"/>
    </source>
</evidence>
<dbReference type="SUPFAM" id="SSF52540">
    <property type="entry name" value="P-loop containing nucleoside triphosphate hydrolases"/>
    <property type="match status" value="1"/>
</dbReference>
<dbReference type="Pfam" id="PF00005">
    <property type="entry name" value="ABC_tran"/>
    <property type="match status" value="1"/>
</dbReference>